<feature type="compositionally biased region" description="Pro residues" evidence="2">
    <location>
        <begin position="180"/>
        <end position="195"/>
    </location>
</feature>
<evidence type="ECO:0000256" key="1">
    <source>
        <dbReference type="SAM" id="Coils"/>
    </source>
</evidence>
<dbReference type="PANTHER" id="PTHR18916">
    <property type="entry name" value="DYNACTIN 1-RELATED MICROTUBULE-BINDING"/>
    <property type="match status" value="1"/>
</dbReference>
<dbReference type="Pfam" id="PF01302">
    <property type="entry name" value="CAP_GLY"/>
    <property type="match status" value="1"/>
</dbReference>
<organism evidence="4 5">
    <name type="scientific">Zymoseptoria brevis</name>
    <dbReference type="NCBI Taxonomy" id="1047168"/>
    <lineage>
        <taxon>Eukaryota</taxon>
        <taxon>Fungi</taxon>
        <taxon>Dikarya</taxon>
        <taxon>Ascomycota</taxon>
        <taxon>Pezizomycotina</taxon>
        <taxon>Dothideomycetes</taxon>
        <taxon>Dothideomycetidae</taxon>
        <taxon>Mycosphaerellales</taxon>
        <taxon>Mycosphaerellaceae</taxon>
        <taxon>Zymoseptoria</taxon>
    </lineage>
</organism>
<dbReference type="SUPFAM" id="SSF74924">
    <property type="entry name" value="Cap-Gly domain"/>
    <property type="match status" value="1"/>
</dbReference>
<feature type="region of interest" description="Disordered" evidence="2">
    <location>
        <begin position="568"/>
        <end position="588"/>
    </location>
</feature>
<feature type="region of interest" description="Disordered" evidence="2">
    <location>
        <begin position="136"/>
        <end position="298"/>
    </location>
</feature>
<feature type="region of interest" description="Disordered" evidence="2">
    <location>
        <begin position="1"/>
        <end position="53"/>
    </location>
</feature>
<dbReference type="Gene3D" id="2.30.30.190">
    <property type="entry name" value="CAP Gly-rich-like domain"/>
    <property type="match status" value="1"/>
</dbReference>
<dbReference type="SMART" id="SM01052">
    <property type="entry name" value="CAP_GLY"/>
    <property type="match status" value="1"/>
</dbReference>
<feature type="compositionally biased region" description="Polar residues" evidence="2">
    <location>
        <begin position="8"/>
        <end position="36"/>
    </location>
</feature>
<reference evidence="4 5" key="1">
    <citation type="submission" date="2015-03" db="EMBL/GenBank/DDBJ databases">
        <title>RNA-seq based gene annotation and comparative genomics of four Zymoseptoria species reveal species-specific pathogenicity related genes and transposable element activity.</title>
        <authorList>
            <person name="Grandaubert J."/>
            <person name="Bhattacharyya A."/>
            <person name="Stukenbrock E.H."/>
        </authorList>
    </citation>
    <scope>NUCLEOTIDE SEQUENCE [LARGE SCALE GENOMIC DNA]</scope>
    <source>
        <strain evidence="4 5">Zb18110</strain>
    </source>
</reference>
<feature type="region of interest" description="Disordered" evidence="2">
    <location>
        <begin position="632"/>
        <end position="663"/>
    </location>
</feature>
<feature type="coiled-coil region" evidence="1">
    <location>
        <begin position="539"/>
        <end position="566"/>
    </location>
</feature>
<proteinExistence type="predicted"/>
<gene>
    <name evidence="4" type="ORF">TI39_contig4295g00001</name>
</gene>
<evidence type="ECO:0000259" key="3">
    <source>
        <dbReference type="PROSITE" id="PS50245"/>
    </source>
</evidence>
<keyword evidence="1" id="KW-0175">Coiled coil</keyword>
<accession>A0A0F4GBK7</accession>
<sequence length="723" mass="79206">MALHTPRQRNGLQSSLARPSFGNTNSSPSLRASAQDVNRKASLQALSGSRTPTNRMDAAELDVGDAVTVPGDMYGTVRFVGSVKGKSGKFVGVELDREFAARGKNDGDVDGINYFHTTIPGAGIFLPVHRAEKRLSPNSLDSFPNTPNTPSYSTNKFSQTIGHGAVRPSSPQFKPKRPSLPRPESPLRRPPPNLAPTPGRGLSASVRGGSRPGMPASTPSKMNMRQSTTSRPSTAQGPEPPRSYSRTGSRLGHRNDGANDYGRTPGTAKSSRNPSGAPVPSYPQPLRSGSRMGSGGTLEDEILRLRTELAERDKRLAEQAANLADMDASVKELSGLLPPNGVPLDGRRTITADDTGDQSTAQLRQLLREKNEKITILTSEFDAHRADFRSTLDSLEMASTETERVYEEQKRDLIAQVQDLTDRMQEMEEMNGSRKEFEDVANQLKGLEEFVQELEEGLEDARRGEAEARGEVEFLRGEVERGRSELKREREKASATVNGHRSSKNLEEKDNEIRGLKAIIHSFSTNPETAPRSTNVEEVSRLQTALKESQAEKERLETELEQLRRDTALKSNGHATQPVGHHTRNESELTAVMSRGDPSRSTFAEHARKNGTSSEIFCEMCDSAEHDTLDCDNFQPDGGHGGRESNSNSNYSSTDEAGRWTSASAASKLQLPLGAASEDVDVPPPLSPRLARRDVVKKEVEEKWCALCEKNGHLAYECPDEQY</sequence>
<feature type="region of interest" description="Disordered" evidence="2">
    <location>
        <begin position="335"/>
        <end position="357"/>
    </location>
</feature>
<dbReference type="OrthoDB" id="2130750at2759"/>
<dbReference type="InterPro" id="IPR000938">
    <property type="entry name" value="CAP-Gly_domain"/>
</dbReference>
<dbReference type="PANTHER" id="PTHR18916:SF83">
    <property type="entry name" value="TIP ELONGATION PROTEIN 1"/>
    <property type="match status" value="1"/>
</dbReference>
<feature type="compositionally biased region" description="Polar residues" evidence="2">
    <location>
        <begin position="136"/>
        <end position="161"/>
    </location>
</feature>
<evidence type="ECO:0000313" key="5">
    <source>
        <dbReference type="Proteomes" id="UP000033647"/>
    </source>
</evidence>
<dbReference type="PROSITE" id="PS50245">
    <property type="entry name" value="CAP_GLY_2"/>
    <property type="match status" value="1"/>
</dbReference>
<feature type="compositionally biased region" description="Basic and acidic residues" evidence="2">
    <location>
        <begin position="483"/>
        <end position="493"/>
    </location>
</feature>
<evidence type="ECO:0000313" key="4">
    <source>
        <dbReference type="EMBL" id="KJX93565.1"/>
    </source>
</evidence>
<dbReference type="STRING" id="1047168.A0A0F4GBK7"/>
<feature type="region of interest" description="Disordered" evidence="2">
    <location>
        <begin position="483"/>
        <end position="505"/>
    </location>
</feature>
<comment type="caution">
    <text evidence="4">The sequence shown here is derived from an EMBL/GenBank/DDBJ whole genome shotgun (WGS) entry which is preliminary data.</text>
</comment>
<dbReference type="InterPro" id="IPR036859">
    <property type="entry name" value="CAP-Gly_dom_sf"/>
</dbReference>
<feature type="domain" description="CAP-Gly" evidence="3">
    <location>
        <begin position="81"/>
        <end position="127"/>
    </location>
</feature>
<dbReference type="Gene3D" id="4.10.60.10">
    <property type="entry name" value="Zinc finger, CCHC-type"/>
    <property type="match status" value="1"/>
</dbReference>
<keyword evidence="5" id="KW-1185">Reference proteome</keyword>
<dbReference type="AlphaFoldDB" id="A0A0F4GBK7"/>
<dbReference type="EMBL" id="LAFY01004254">
    <property type="protein sequence ID" value="KJX93565.1"/>
    <property type="molecule type" value="Genomic_DNA"/>
</dbReference>
<name>A0A0F4GBK7_9PEZI</name>
<evidence type="ECO:0000256" key="2">
    <source>
        <dbReference type="SAM" id="MobiDB-lite"/>
    </source>
</evidence>
<feature type="compositionally biased region" description="Polar residues" evidence="2">
    <location>
        <begin position="44"/>
        <end position="53"/>
    </location>
</feature>
<feature type="compositionally biased region" description="Polar residues" evidence="2">
    <location>
        <begin position="217"/>
        <end position="236"/>
    </location>
</feature>
<feature type="compositionally biased region" description="Polar residues" evidence="2">
    <location>
        <begin position="644"/>
        <end position="663"/>
    </location>
</feature>
<protein>
    <submittedName>
        <fullName evidence="4">Cap-gly domain containing protein</fullName>
    </submittedName>
</protein>
<dbReference type="Proteomes" id="UP000033647">
    <property type="component" value="Unassembled WGS sequence"/>
</dbReference>